<dbReference type="InterPro" id="IPR000182">
    <property type="entry name" value="GNAT_dom"/>
</dbReference>
<reference evidence="3 4" key="1">
    <citation type="submission" date="2024-03" db="EMBL/GenBank/DDBJ databases">
        <title>Human intestinal bacterial collection.</title>
        <authorList>
            <person name="Pauvert C."/>
            <person name="Hitch T.C.A."/>
            <person name="Clavel T."/>
        </authorList>
    </citation>
    <scope>NUCLEOTIDE SEQUENCE [LARGE SCALE GENOMIC DNA]</scope>
    <source>
        <strain evidence="3 4">CLA-SR-H021</strain>
    </source>
</reference>
<keyword evidence="3" id="KW-0012">Acyltransferase</keyword>
<protein>
    <submittedName>
        <fullName evidence="3">GNAT family N-acetyltransferase</fullName>
        <ecNumber evidence="3">2.3.1.-</ecNumber>
    </submittedName>
</protein>
<name>A0ABV1DD01_9FIRM</name>
<dbReference type="Proteomes" id="UP001454086">
    <property type="component" value="Unassembled WGS sequence"/>
</dbReference>
<feature type="region of interest" description="Disordered" evidence="1">
    <location>
        <begin position="121"/>
        <end position="154"/>
    </location>
</feature>
<evidence type="ECO:0000259" key="2">
    <source>
        <dbReference type="PROSITE" id="PS51186"/>
    </source>
</evidence>
<dbReference type="EMBL" id="JBBMFM010000163">
    <property type="protein sequence ID" value="MEQ2428258.1"/>
    <property type="molecule type" value="Genomic_DNA"/>
</dbReference>
<keyword evidence="3" id="KW-0808">Transferase</keyword>
<keyword evidence="4" id="KW-1185">Reference proteome</keyword>
<dbReference type="GO" id="GO:0016746">
    <property type="term" value="F:acyltransferase activity"/>
    <property type="evidence" value="ECO:0007669"/>
    <property type="project" value="UniProtKB-KW"/>
</dbReference>
<comment type="caution">
    <text evidence="3">The sequence shown here is derived from an EMBL/GenBank/DDBJ whole genome shotgun (WGS) entry which is preliminary data.</text>
</comment>
<evidence type="ECO:0000313" key="3">
    <source>
        <dbReference type="EMBL" id="MEQ2428258.1"/>
    </source>
</evidence>
<dbReference type="EC" id="2.3.1.-" evidence="3"/>
<dbReference type="Gene3D" id="3.40.630.30">
    <property type="match status" value="1"/>
</dbReference>
<dbReference type="SUPFAM" id="SSF55729">
    <property type="entry name" value="Acyl-CoA N-acyltransferases (Nat)"/>
    <property type="match status" value="1"/>
</dbReference>
<feature type="compositionally biased region" description="Acidic residues" evidence="1">
    <location>
        <begin position="128"/>
        <end position="144"/>
    </location>
</feature>
<evidence type="ECO:0000256" key="1">
    <source>
        <dbReference type="SAM" id="MobiDB-lite"/>
    </source>
</evidence>
<accession>A0ABV1DD01</accession>
<proteinExistence type="predicted"/>
<feature type="domain" description="N-acetyltransferase" evidence="2">
    <location>
        <begin position="148"/>
        <end position="279"/>
    </location>
</feature>
<dbReference type="RefSeq" id="WP_040381512.1">
    <property type="nucleotide sequence ID" value="NZ_JBBMFM010000163.1"/>
</dbReference>
<gene>
    <name evidence="3" type="ORF">WMQ36_25185</name>
</gene>
<dbReference type="Pfam" id="PF00583">
    <property type="entry name" value="Acetyltransf_1"/>
    <property type="match status" value="1"/>
</dbReference>
<dbReference type="CDD" id="cd04301">
    <property type="entry name" value="NAT_SF"/>
    <property type="match status" value="1"/>
</dbReference>
<dbReference type="PROSITE" id="PS51186">
    <property type="entry name" value="GNAT"/>
    <property type="match status" value="1"/>
</dbReference>
<organism evidence="3 4">
    <name type="scientific">Enterocloster hominis</name>
    <name type="common">ex Hitch et al. 2024</name>
    <dbReference type="NCBI Taxonomy" id="1917870"/>
    <lineage>
        <taxon>Bacteria</taxon>
        <taxon>Bacillati</taxon>
        <taxon>Bacillota</taxon>
        <taxon>Clostridia</taxon>
        <taxon>Lachnospirales</taxon>
        <taxon>Lachnospiraceae</taxon>
        <taxon>Enterocloster</taxon>
    </lineage>
</organism>
<evidence type="ECO:0000313" key="4">
    <source>
        <dbReference type="Proteomes" id="UP001454086"/>
    </source>
</evidence>
<dbReference type="InterPro" id="IPR016181">
    <property type="entry name" value="Acyl_CoA_acyltransferase"/>
</dbReference>
<sequence>MIRKCSDKDYHVLMRYLQQEPVYHTFIIADITRYGFDKDYQTVYMQEAKEGCCGIFLRYYNNFIVAGDAGAIDYREAGSLVTGGITTVMGRAELVSRICSGLDRDYEYGQKVLYTYEGKAGTANPIEEPTEESTEESPTEELPTEEPPAVRPAGLDDVDRIYDFLMGIPQLRPLYTQKAMIENRIRSGEGIHVIMEKDGKIIAHGNSAASADLTVMLGGIGVSPEYRRKGYASRIMEGLCREIQKGKRTPCIFAGDEASKALCEKAGFVEYGSWGTAQF</sequence>